<evidence type="ECO:0000313" key="2">
    <source>
        <dbReference type="EMBL" id="KIL62962.1"/>
    </source>
</evidence>
<dbReference type="EMBL" id="KN818264">
    <property type="protein sequence ID" value="KIL62962.1"/>
    <property type="molecule type" value="Genomic_DNA"/>
</dbReference>
<proteinExistence type="predicted"/>
<name>A0A0C2WMZ0_AMAMK</name>
<protein>
    <submittedName>
        <fullName evidence="2">Uncharacterized protein</fullName>
    </submittedName>
</protein>
<evidence type="ECO:0000256" key="1">
    <source>
        <dbReference type="SAM" id="MobiDB-lite"/>
    </source>
</evidence>
<accession>A0A0C2WMZ0</accession>
<reference evidence="2 3" key="1">
    <citation type="submission" date="2014-04" db="EMBL/GenBank/DDBJ databases">
        <title>Evolutionary Origins and Diversification of the Mycorrhizal Mutualists.</title>
        <authorList>
            <consortium name="DOE Joint Genome Institute"/>
            <consortium name="Mycorrhizal Genomics Consortium"/>
            <person name="Kohler A."/>
            <person name="Kuo A."/>
            <person name="Nagy L.G."/>
            <person name="Floudas D."/>
            <person name="Copeland A."/>
            <person name="Barry K.W."/>
            <person name="Cichocki N."/>
            <person name="Veneault-Fourrey C."/>
            <person name="LaButti K."/>
            <person name="Lindquist E.A."/>
            <person name="Lipzen A."/>
            <person name="Lundell T."/>
            <person name="Morin E."/>
            <person name="Murat C."/>
            <person name="Riley R."/>
            <person name="Ohm R."/>
            <person name="Sun H."/>
            <person name="Tunlid A."/>
            <person name="Henrissat B."/>
            <person name="Grigoriev I.V."/>
            <person name="Hibbett D.S."/>
            <person name="Martin F."/>
        </authorList>
    </citation>
    <scope>NUCLEOTIDE SEQUENCE [LARGE SCALE GENOMIC DNA]</scope>
    <source>
        <strain evidence="2 3">Koide BX008</strain>
    </source>
</reference>
<gene>
    <name evidence="2" type="ORF">M378DRAFT_735567</name>
</gene>
<sequence>MFKDGVVEVRLIVTSCPSLTLNVFCNLNQSLTYPRPRTHSYRHVSTDEYFRPARRAASKHSPSFRQKRNGTQLARFRRPPTRGTRVRLSFVASTTISSVTNLCLFIAKCIN</sequence>
<dbReference type="Proteomes" id="UP000054549">
    <property type="component" value="Unassembled WGS sequence"/>
</dbReference>
<dbReference type="HOGENOM" id="CLU_2157727_0_0_1"/>
<feature type="compositionally biased region" description="Polar residues" evidence="1">
    <location>
        <begin position="60"/>
        <end position="72"/>
    </location>
</feature>
<feature type="region of interest" description="Disordered" evidence="1">
    <location>
        <begin position="58"/>
        <end position="80"/>
    </location>
</feature>
<organism evidence="2 3">
    <name type="scientific">Amanita muscaria (strain Koide BX008)</name>
    <dbReference type="NCBI Taxonomy" id="946122"/>
    <lineage>
        <taxon>Eukaryota</taxon>
        <taxon>Fungi</taxon>
        <taxon>Dikarya</taxon>
        <taxon>Basidiomycota</taxon>
        <taxon>Agaricomycotina</taxon>
        <taxon>Agaricomycetes</taxon>
        <taxon>Agaricomycetidae</taxon>
        <taxon>Agaricales</taxon>
        <taxon>Pluteineae</taxon>
        <taxon>Amanitaceae</taxon>
        <taxon>Amanita</taxon>
    </lineage>
</organism>
<dbReference type="InParanoid" id="A0A0C2WMZ0"/>
<evidence type="ECO:0000313" key="3">
    <source>
        <dbReference type="Proteomes" id="UP000054549"/>
    </source>
</evidence>
<dbReference type="AlphaFoldDB" id="A0A0C2WMZ0"/>
<keyword evidence="3" id="KW-1185">Reference proteome</keyword>